<accession>A0A7S2W2F7</accession>
<feature type="compositionally biased region" description="Basic residues" evidence="1">
    <location>
        <begin position="163"/>
        <end position="172"/>
    </location>
</feature>
<dbReference type="EMBL" id="HBHJ01001964">
    <property type="protein sequence ID" value="CAD9662072.1"/>
    <property type="molecule type" value="Transcribed_RNA"/>
</dbReference>
<feature type="region of interest" description="Disordered" evidence="1">
    <location>
        <begin position="142"/>
        <end position="181"/>
    </location>
</feature>
<feature type="compositionally biased region" description="Polar residues" evidence="1">
    <location>
        <begin position="142"/>
        <end position="154"/>
    </location>
</feature>
<evidence type="ECO:0000256" key="1">
    <source>
        <dbReference type="SAM" id="MobiDB-lite"/>
    </source>
</evidence>
<feature type="compositionally biased region" description="Pro residues" evidence="1">
    <location>
        <begin position="234"/>
        <end position="245"/>
    </location>
</feature>
<name>A0A7S2W2F7_9STRA</name>
<protein>
    <submittedName>
        <fullName evidence="2">Uncharacterized protein</fullName>
    </submittedName>
</protein>
<feature type="compositionally biased region" description="Low complexity" evidence="1">
    <location>
        <begin position="224"/>
        <end position="233"/>
    </location>
</feature>
<organism evidence="2">
    <name type="scientific">Rhizochromulina marina</name>
    <dbReference type="NCBI Taxonomy" id="1034831"/>
    <lineage>
        <taxon>Eukaryota</taxon>
        <taxon>Sar</taxon>
        <taxon>Stramenopiles</taxon>
        <taxon>Ochrophyta</taxon>
        <taxon>Dictyochophyceae</taxon>
        <taxon>Rhizochromulinales</taxon>
        <taxon>Rhizochromulina</taxon>
    </lineage>
</organism>
<dbReference type="AlphaFoldDB" id="A0A7S2W2F7"/>
<sequence>MEKDDEVKIPAHVVQHRSGFPRQRHAQEPSAFVFNGMPAEEQELKAAAKGRATWLFPDTRRYRKRGLVQQDGDAAQLRRGLEFRSDHDSARAMLLKQYAHEVHREQERISARTLGSLETARPEIAKLAERSVLLWNLSSALHQSPGRESSSGSAPTRRESPQPRRRPRGGRTRRSEEPVSADYMFFLREGRSKLTQPPPTQHQLNEKYMATVLRQTARLNRCKAQFAPAQPLAKPKPGPGPPPSATNPAREAR</sequence>
<reference evidence="2" key="1">
    <citation type="submission" date="2021-01" db="EMBL/GenBank/DDBJ databases">
        <authorList>
            <person name="Corre E."/>
            <person name="Pelletier E."/>
            <person name="Niang G."/>
            <person name="Scheremetjew M."/>
            <person name="Finn R."/>
            <person name="Kale V."/>
            <person name="Holt S."/>
            <person name="Cochrane G."/>
            <person name="Meng A."/>
            <person name="Brown T."/>
            <person name="Cohen L."/>
        </authorList>
    </citation>
    <scope>NUCLEOTIDE SEQUENCE</scope>
    <source>
        <strain evidence="2">CCMP1243</strain>
    </source>
</reference>
<evidence type="ECO:0000313" key="2">
    <source>
        <dbReference type="EMBL" id="CAD9662072.1"/>
    </source>
</evidence>
<gene>
    <name evidence="2" type="ORF">RMAR1173_LOCUS1251</name>
</gene>
<proteinExistence type="predicted"/>
<feature type="region of interest" description="Disordered" evidence="1">
    <location>
        <begin position="224"/>
        <end position="253"/>
    </location>
</feature>
<feature type="region of interest" description="Disordered" evidence="1">
    <location>
        <begin position="1"/>
        <end position="25"/>
    </location>
</feature>